<dbReference type="Gene3D" id="3.40.50.1820">
    <property type="entry name" value="alpha/beta hydrolase"/>
    <property type="match status" value="1"/>
</dbReference>
<organism evidence="1">
    <name type="scientific">Oryza barthii</name>
    <dbReference type="NCBI Taxonomy" id="65489"/>
    <lineage>
        <taxon>Eukaryota</taxon>
        <taxon>Viridiplantae</taxon>
        <taxon>Streptophyta</taxon>
        <taxon>Embryophyta</taxon>
        <taxon>Tracheophyta</taxon>
        <taxon>Spermatophyta</taxon>
        <taxon>Magnoliopsida</taxon>
        <taxon>Liliopsida</taxon>
        <taxon>Poales</taxon>
        <taxon>Poaceae</taxon>
        <taxon>BOP clade</taxon>
        <taxon>Oryzoideae</taxon>
        <taxon>Oryzeae</taxon>
        <taxon>Oryzinae</taxon>
        <taxon>Oryza</taxon>
    </lineage>
</organism>
<dbReference type="EnsemblPlants" id="OBART01G20500.1">
    <property type="protein sequence ID" value="OBART01G20500.1"/>
    <property type="gene ID" value="OBART01G20500"/>
</dbReference>
<dbReference type="STRING" id="65489.A0A0D3EQG9"/>
<reference evidence="1" key="1">
    <citation type="journal article" date="2009" name="Rice">
        <title>De Novo Next Generation Sequencing of Plant Genomes.</title>
        <authorList>
            <person name="Rounsley S."/>
            <person name="Marri P.R."/>
            <person name="Yu Y."/>
            <person name="He R."/>
            <person name="Sisneros N."/>
            <person name="Goicoechea J.L."/>
            <person name="Lee S.J."/>
            <person name="Angelova A."/>
            <person name="Kudrna D."/>
            <person name="Luo M."/>
            <person name="Affourtit J."/>
            <person name="Desany B."/>
            <person name="Knight J."/>
            <person name="Niazi F."/>
            <person name="Egholm M."/>
            <person name="Wing R.A."/>
        </authorList>
    </citation>
    <scope>NUCLEOTIDE SEQUENCE [LARGE SCALE GENOMIC DNA]</scope>
    <source>
        <strain evidence="1">cv. IRGC 105608</strain>
    </source>
</reference>
<keyword evidence="2" id="KW-1185">Reference proteome</keyword>
<reference evidence="1" key="2">
    <citation type="submission" date="2015-03" db="UniProtKB">
        <authorList>
            <consortium name="EnsemblPlants"/>
        </authorList>
    </citation>
    <scope>IDENTIFICATION</scope>
</reference>
<dbReference type="Gramene" id="OBART01G20500.1">
    <property type="protein sequence ID" value="OBART01G20500.1"/>
    <property type="gene ID" value="OBART01G20500"/>
</dbReference>
<sequence length="86" mass="9760">MEKGIEERIGEGSIDRINKEGYLDVKDKSGSSQFTVQQMRLPVEDAYEFAKHIPNHKLQVIEGANHNYTAHREELADAVVDFITSN</sequence>
<dbReference type="InterPro" id="IPR029058">
    <property type="entry name" value="AB_hydrolase_fold"/>
</dbReference>
<protein>
    <recommendedName>
        <fullName evidence="3">Serine aminopeptidase S33 domain-containing protein</fullName>
    </recommendedName>
</protein>
<proteinExistence type="predicted"/>
<dbReference type="AlphaFoldDB" id="A0A0D3EQG9"/>
<evidence type="ECO:0000313" key="2">
    <source>
        <dbReference type="Proteomes" id="UP000026960"/>
    </source>
</evidence>
<dbReference type="HOGENOM" id="CLU_2501472_0_0_1"/>
<dbReference type="Proteomes" id="UP000026960">
    <property type="component" value="Chromosome 1"/>
</dbReference>
<evidence type="ECO:0000313" key="1">
    <source>
        <dbReference type="EnsemblPlants" id="OBART01G20500.1"/>
    </source>
</evidence>
<evidence type="ECO:0008006" key="3">
    <source>
        <dbReference type="Google" id="ProtNLM"/>
    </source>
</evidence>
<name>A0A0D3EQG9_9ORYZ</name>
<accession>A0A0D3EQG9</accession>
<dbReference type="eggNOG" id="KOG4667">
    <property type="taxonomic scope" value="Eukaryota"/>
</dbReference>
<dbReference type="SUPFAM" id="SSF53474">
    <property type="entry name" value="alpha/beta-Hydrolases"/>
    <property type="match status" value="1"/>
</dbReference>
<dbReference type="PaxDb" id="65489-OBART01G20500.1"/>